<dbReference type="InterPro" id="IPR029039">
    <property type="entry name" value="Flavoprotein-like_sf"/>
</dbReference>
<dbReference type="Proteomes" id="UP000294743">
    <property type="component" value="Unassembled WGS sequence"/>
</dbReference>
<keyword evidence="3" id="KW-0813">Transport</keyword>
<evidence type="ECO:0000256" key="1">
    <source>
        <dbReference type="ARBA" id="ARBA00001962"/>
    </source>
</evidence>
<dbReference type="InterPro" id="IPR051285">
    <property type="entry name" value="NADH_oxidoreductase_modular"/>
</dbReference>
<keyword evidence="5" id="KW-0408">Iron</keyword>
<dbReference type="AlphaFoldDB" id="A0A4R7ZEV5"/>
<proteinExistence type="inferred from homology"/>
<accession>A0A4R7ZEV5</accession>
<gene>
    <name evidence="7" type="ORF">EDD63_1316</name>
</gene>
<dbReference type="Gene3D" id="3.60.15.10">
    <property type="entry name" value="Ribonuclease Z/Hydroxyacylglutathione hydrolase-like"/>
    <property type="match status" value="1"/>
</dbReference>
<dbReference type="Pfam" id="PF00258">
    <property type="entry name" value="Flavodoxin_1"/>
    <property type="match status" value="1"/>
</dbReference>
<dbReference type="RefSeq" id="WP_134170351.1">
    <property type="nucleotide sequence ID" value="NZ_SODD01000031.1"/>
</dbReference>
<dbReference type="Pfam" id="PF19583">
    <property type="entry name" value="ODP"/>
    <property type="match status" value="1"/>
</dbReference>
<evidence type="ECO:0000313" key="8">
    <source>
        <dbReference type="Proteomes" id="UP000294743"/>
    </source>
</evidence>
<feature type="domain" description="Flavodoxin-like" evidence="6">
    <location>
        <begin position="254"/>
        <end position="392"/>
    </location>
</feature>
<dbReference type="SUPFAM" id="SSF52218">
    <property type="entry name" value="Flavoproteins"/>
    <property type="match status" value="1"/>
</dbReference>
<evidence type="ECO:0000256" key="3">
    <source>
        <dbReference type="ARBA" id="ARBA00022448"/>
    </source>
</evidence>
<reference evidence="7 8" key="1">
    <citation type="submission" date="2019-03" db="EMBL/GenBank/DDBJ databases">
        <title>Genomic Encyclopedia of Type Strains, Phase IV (KMG-IV): sequencing the most valuable type-strain genomes for metagenomic binning, comparative biology and taxonomic classification.</title>
        <authorList>
            <person name="Goeker M."/>
        </authorList>
    </citation>
    <scope>NUCLEOTIDE SEQUENCE [LARGE SCALE GENOMIC DNA]</scope>
    <source>
        <strain evidence="7 8">DSM 28867</strain>
    </source>
</reference>
<comment type="cofactor">
    <cofactor evidence="1">
        <name>Fe cation</name>
        <dbReference type="ChEBI" id="CHEBI:24875"/>
    </cofactor>
</comment>
<sequence length="397" mass="45717">MKYLQITDDFYWIGVENPDLRRFDIIMETEFGTTYNSYLLKTSQGVVLFETVKDKFFDEYIEKVKELVKVEDIKYIICNHTEPDHSGSLEKFLELNPNIEILSTIAAQNNLKEIVNKPFNGRVVKDQEEVVVGNKTLRFIMAPNLHWPDTMYTYIVDEEILVTCDSFGAHYATNEVLLSQVANRDNYEKAFAYYTEMIMGPFKPFVAKAMDKIRDLPIRYIATGHGCLIDQEIDDFIQRYTDFAKVKTNDVKKVVIAYVTAYGYTHEMAEIIKDELENQHLEVKLYDLVEADQEEVYEAIKQADGVLYGSCTIVGDALPPVWHMMNRILTPYDGIKVASAFGSYGWSGEAVPNMMVRLKQQKMKLVDEGLRIKFKPSDAQKEEIHAYAKNFAQALVD</sequence>
<comment type="similarity">
    <text evidence="2">In the N-terminal section; belongs to the zinc metallo-hydrolase group 3 family.</text>
</comment>
<dbReference type="SMART" id="SM00849">
    <property type="entry name" value="Lactamase_B"/>
    <property type="match status" value="1"/>
</dbReference>
<dbReference type="InterPro" id="IPR036866">
    <property type="entry name" value="RibonucZ/Hydroxyglut_hydro"/>
</dbReference>
<dbReference type="GO" id="GO:0016651">
    <property type="term" value="F:oxidoreductase activity, acting on NAD(P)H"/>
    <property type="evidence" value="ECO:0007669"/>
    <property type="project" value="UniProtKB-ARBA"/>
</dbReference>
<dbReference type="EMBL" id="SODD01000031">
    <property type="protein sequence ID" value="TDW14781.1"/>
    <property type="molecule type" value="Genomic_DNA"/>
</dbReference>
<protein>
    <submittedName>
        <fullName evidence="7">Flavorubredoxin</fullName>
    </submittedName>
</protein>
<keyword evidence="4" id="KW-0249">Electron transport</keyword>
<dbReference type="InterPro" id="IPR008254">
    <property type="entry name" value="Flavodoxin/NO_synth"/>
</dbReference>
<dbReference type="PROSITE" id="PS50902">
    <property type="entry name" value="FLAVODOXIN_LIKE"/>
    <property type="match status" value="1"/>
</dbReference>
<evidence type="ECO:0000259" key="6">
    <source>
        <dbReference type="PROSITE" id="PS50902"/>
    </source>
</evidence>
<dbReference type="OrthoDB" id="9807946at2"/>
<dbReference type="Gene3D" id="3.40.50.360">
    <property type="match status" value="1"/>
</dbReference>
<name>A0A4R7ZEV5_9FIRM</name>
<dbReference type="SUPFAM" id="SSF56281">
    <property type="entry name" value="Metallo-hydrolase/oxidoreductase"/>
    <property type="match status" value="1"/>
</dbReference>
<evidence type="ECO:0000313" key="7">
    <source>
        <dbReference type="EMBL" id="TDW14781.1"/>
    </source>
</evidence>
<dbReference type="InterPro" id="IPR001279">
    <property type="entry name" value="Metallo-B-lactamas"/>
</dbReference>
<dbReference type="GO" id="GO:0009055">
    <property type="term" value="F:electron transfer activity"/>
    <property type="evidence" value="ECO:0007669"/>
    <property type="project" value="InterPro"/>
</dbReference>
<comment type="caution">
    <text evidence="7">The sequence shown here is derived from an EMBL/GenBank/DDBJ whole genome shotgun (WGS) entry which is preliminary data.</text>
</comment>
<dbReference type="InterPro" id="IPR016440">
    <property type="entry name" value="Rubredoxin-O_OxRdtase"/>
</dbReference>
<dbReference type="PANTHER" id="PTHR32145:SF11">
    <property type="entry name" value="DIFLAVIN FLAVOPROTEIN A 2-RELATED"/>
    <property type="match status" value="1"/>
</dbReference>
<dbReference type="PANTHER" id="PTHR32145">
    <property type="entry name" value="DIFLAVIN FLAVOPROTEIN A 2-RELATED"/>
    <property type="match status" value="1"/>
</dbReference>
<evidence type="ECO:0000256" key="4">
    <source>
        <dbReference type="ARBA" id="ARBA00022982"/>
    </source>
</evidence>
<dbReference type="InterPro" id="IPR045761">
    <property type="entry name" value="ODP_dom"/>
</dbReference>
<dbReference type="GO" id="GO:0010181">
    <property type="term" value="F:FMN binding"/>
    <property type="evidence" value="ECO:0007669"/>
    <property type="project" value="InterPro"/>
</dbReference>
<evidence type="ECO:0000256" key="2">
    <source>
        <dbReference type="ARBA" id="ARBA00007121"/>
    </source>
</evidence>
<keyword evidence="8" id="KW-1185">Reference proteome</keyword>
<evidence type="ECO:0000256" key="5">
    <source>
        <dbReference type="ARBA" id="ARBA00023004"/>
    </source>
</evidence>
<dbReference type="PIRSF" id="PIRSF005243">
    <property type="entry name" value="ROO"/>
    <property type="match status" value="1"/>
</dbReference>
<dbReference type="CDD" id="cd07709">
    <property type="entry name" value="flavodiiron_proteins_MBL-fold"/>
    <property type="match status" value="1"/>
</dbReference>
<dbReference type="GO" id="GO:0046872">
    <property type="term" value="F:metal ion binding"/>
    <property type="evidence" value="ECO:0007669"/>
    <property type="project" value="InterPro"/>
</dbReference>
<organism evidence="7 8">
    <name type="scientific">Breznakia blatticola</name>
    <dbReference type="NCBI Taxonomy" id="1754012"/>
    <lineage>
        <taxon>Bacteria</taxon>
        <taxon>Bacillati</taxon>
        <taxon>Bacillota</taxon>
        <taxon>Erysipelotrichia</taxon>
        <taxon>Erysipelotrichales</taxon>
        <taxon>Erysipelotrichaceae</taxon>
        <taxon>Breznakia</taxon>
    </lineage>
</organism>